<keyword evidence="2" id="KW-1185">Reference proteome</keyword>
<evidence type="ECO:0000313" key="1">
    <source>
        <dbReference type="EMBL" id="AMO42868.1"/>
    </source>
</evidence>
<proteinExistence type="predicted"/>
<dbReference type="OrthoDB" id="22601at10239"/>
<dbReference type="KEGG" id="vg:29124090"/>
<sequence>MDPKTRLERQETRVWAIEQLIRYESFLDPRMYECADYYASAYATQDTNYLYTLWVEWKIDNPSDNPQVINRM</sequence>
<gene>
    <name evidence="1" type="ORF">R290704_086</name>
</gene>
<organism evidence="1 2">
    <name type="scientific">Cyanophage S-RIM50</name>
    <dbReference type="NCBI Taxonomy" id="687803"/>
    <lineage>
        <taxon>Viruses</taxon>
        <taxon>Duplodnaviria</taxon>
        <taxon>Heunggongvirae</taxon>
        <taxon>Uroviricota</taxon>
        <taxon>Caudoviricetes</taxon>
        <taxon>Pantevenvirales</taxon>
        <taxon>Kyanoviridae</taxon>
        <taxon>Neptunevirus</taxon>
        <taxon>Neptunevirus srim50</taxon>
    </lineage>
</organism>
<accession>A0A127KLN5</accession>
<dbReference type="RefSeq" id="YP_009302167.1">
    <property type="nucleotide sequence ID" value="NC_031242.1"/>
</dbReference>
<reference evidence="1 2" key="1">
    <citation type="submission" date="2016-01" db="EMBL/GenBank/DDBJ databases">
        <title>The genomic content and context of auxiliary metabolic genes in marine cyanophages.</title>
        <authorList>
            <person name="Marston M.F."/>
            <person name="Martiny J.B.H."/>
            <person name="Crummett L.T."/>
        </authorList>
    </citation>
    <scope>NUCLEOTIDE SEQUENCE [LARGE SCALE GENOMIC DNA]</scope>
    <source>
        <strain evidence="1">RW_29_0704</strain>
    </source>
</reference>
<dbReference type="EMBL" id="KU594605">
    <property type="protein sequence ID" value="AMO42868.1"/>
    <property type="molecule type" value="Genomic_DNA"/>
</dbReference>
<evidence type="ECO:0000313" key="2">
    <source>
        <dbReference type="Proteomes" id="UP000201797"/>
    </source>
</evidence>
<dbReference type="GeneID" id="29124090"/>
<dbReference type="Proteomes" id="UP000201797">
    <property type="component" value="Segment"/>
</dbReference>
<name>A0A127KLN5_9CAUD</name>
<protein>
    <submittedName>
        <fullName evidence="1">Uncharacterized protein</fullName>
    </submittedName>
</protein>